<organism evidence="2 3">
    <name type="scientific">Heminiphilus faecis</name>
    <dbReference type="NCBI Taxonomy" id="2601703"/>
    <lineage>
        <taxon>Bacteria</taxon>
        <taxon>Pseudomonadati</taxon>
        <taxon>Bacteroidota</taxon>
        <taxon>Bacteroidia</taxon>
        <taxon>Bacteroidales</taxon>
        <taxon>Muribaculaceae</taxon>
        <taxon>Heminiphilus</taxon>
    </lineage>
</organism>
<gene>
    <name evidence="2" type="ORF">AAK873_02215</name>
</gene>
<name>A0ABV4CXK3_9BACT</name>
<dbReference type="EMBL" id="JBCLPP010000004">
    <property type="protein sequence ID" value="MEY8244432.1"/>
    <property type="molecule type" value="Genomic_DNA"/>
</dbReference>
<dbReference type="RefSeq" id="WP_121698301.1">
    <property type="nucleotide sequence ID" value="NZ_JBCLPP010000004.1"/>
</dbReference>
<keyword evidence="3" id="KW-1185">Reference proteome</keyword>
<evidence type="ECO:0000313" key="2">
    <source>
        <dbReference type="EMBL" id="MEY8244432.1"/>
    </source>
</evidence>
<reference evidence="2 3" key="1">
    <citation type="submission" date="2024-03" db="EMBL/GenBank/DDBJ databases">
        <title>Mouse gut bacterial collection (mGBC) of GemPharmatech.</title>
        <authorList>
            <person name="He Y."/>
            <person name="Dong L."/>
            <person name="Wu D."/>
            <person name="Gao X."/>
            <person name="Lin Z."/>
        </authorList>
    </citation>
    <scope>NUCLEOTIDE SEQUENCE [LARGE SCALE GENOMIC DNA]</scope>
    <source>
        <strain evidence="2 3">54-13</strain>
    </source>
</reference>
<dbReference type="Proteomes" id="UP001565200">
    <property type="component" value="Unassembled WGS sequence"/>
</dbReference>
<comment type="caution">
    <text evidence="2">The sequence shown here is derived from an EMBL/GenBank/DDBJ whole genome shotgun (WGS) entry which is preliminary data.</text>
</comment>
<protein>
    <submittedName>
        <fullName evidence="2">DUF695 domain-containing protein</fullName>
    </submittedName>
</protein>
<proteinExistence type="predicted"/>
<evidence type="ECO:0000313" key="3">
    <source>
        <dbReference type="Proteomes" id="UP001565200"/>
    </source>
</evidence>
<dbReference type="Pfam" id="PF05117">
    <property type="entry name" value="DUF695"/>
    <property type="match status" value="1"/>
</dbReference>
<feature type="domain" description="DUF695" evidence="1">
    <location>
        <begin position="16"/>
        <end position="134"/>
    </location>
</feature>
<dbReference type="InterPro" id="IPR016097">
    <property type="entry name" value="DUF695"/>
</dbReference>
<evidence type="ECO:0000259" key="1">
    <source>
        <dbReference type="Pfam" id="PF05117"/>
    </source>
</evidence>
<accession>A0ABV4CXK3</accession>
<sequence>MKLGNDWWTSPTESESGRLVMVTGRRGVEKARESGKYNIRVEITWKYSGNSAGMPDDPTSTLMEAVQNAMTDVFDKDPVAILTGIYTGDNERNWIFYCTSVHIFEKKINLALATFDLLPISIYTENDPQWLEYDEMREASEITPSDD</sequence>